<feature type="region of interest" description="Disordered" evidence="1">
    <location>
        <begin position="193"/>
        <end position="253"/>
    </location>
</feature>
<dbReference type="EMBL" id="ML977558">
    <property type="protein sequence ID" value="KAF2007073.1"/>
    <property type="molecule type" value="Genomic_DNA"/>
</dbReference>
<reference evidence="2" key="1">
    <citation type="journal article" date="2020" name="Stud. Mycol.">
        <title>101 Dothideomycetes genomes: a test case for predicting lifestyles and emergence of pathogens.</title>
        <authorList>
            <person name="Haridas S."/>
            <person name="Albert R."/>
            <person name="Binder M."/>
            <person name="Bloem J."/>
            <person name="Labutti K."/>
            <person name="Salamov A."/>
            <person name="Andreopoulos B."/>
            <person name="Baker S."/>
            <person name="Barry K."/>
            <person name="Bills G."/>
            <person name="Bluhm B."/>
            <person name="Cannon C."/>
            <person name="Castanera R."/>
            <person name="Culley D."/>
            <person name="Daum C."/>
            <person name="Ezra D."/>
            <person name="Gonzalez J."/>
            <person name="Henrissat B."/>
            <person name="Kuo A."/>
            <person name="Liang C."/>
            <person name="Lipzen A."/>
            <person name="Lutzoni F."/>
            <person name="Magnuson J."/>
            <person name="Mondo S."/>
            <person name="Nolan M."/>
            <person name="Ohm R."/>
            <person name="Pangilinan J."/>
            <person name="Park H.-J."/>
            <person name="Ramirez L."/>
            <person name="Alfaro M."/>
            <person name="Sun H."/>
            <person name="Tritt A."/>
            <person name="Yoshinaga Y."/>
            <person name="Zwiers L.-H."/>
            <person name="Turgeon B."/>
            <person name="Goodwin S."/>
            <person name="Spatafora J."/>
            <person name="Crous P."/>
            <person name="Grigoriev I."/>
        </authorList>
    </citation>
    <scope>NUCLEOTIDE SEQUENCE</scope>
    <source>
        <strain evidence="2">CBS 123094</strain>
    </source>
</reference>
<proteinExistence type="predicted"/>
<sequence>MASSTHDDTPFEPMGNGSNENEPMDNEARENGLSDGEPFVNEPDEILLRTETLIEGLVTIFKQGRTRSWRGAYIETLMDDDIKDIVDTLWNKAFLTRDTRDNIAATFFNLVMSENVIDVTNQSLMFRMMYALSETEAGRITRKDALNGLEGRTLLDLVEELFEVLADRKSTEKIVAALLSALVAQRFSEVEDAQGEEVSISPGTNKRKSRMASAAPYHNTRSKRRRKSTKTRTSDAHGNANTVPENEVQRAEHDSAQAQEYFDGALGLSGVPNLDENDEQDGDSIFGEPVCEVQPNTNLKKVSKATSAKAVTPQDLAMTTQIPNTPFKVINYPFVCWVPDNSVAGGKKNDLARLSAELQRTLYETFTESTMKNGRKDRFETVMRNPKAERNSCITSYVISQKPNYSTYNLSKGNTKRACDQCIEHRRPCVRLVRRSLTIDRMEMLVYPLPEILQEGVWWDSIGYWLQPVNTTLH</sequence>
<feature type="compositionally biased region" description="Basic residues" evidence="1">
    <location>
        <begin position="220"/>
        <end position="230"/>
    </location>
</feature>
<organism evidence="2 3">
    <name type="scientific">Amniculicola lignicola CBS 123094</name>
    <dbReference type="NCBI Taxonomy" id="1392246"/>
    <lineage>
        <taxon>Eukaryota</taxon>
        <taxon>Fungi</taxon>
        <taxon>Dikarya</taxon>
        <taxon>Ascomycota</taxon>
        <taxon>Pezizomycotina</taxon>
        <taxon>Dothideomycetes</taxon>
        <taxon>Pleosporomycetidae</taxon>
        <taxon>Pleosporales</taxon>
        <taxon>Amniculicolaceae</taxon>
        <taxon>Amniculicola</taxon>
    </lineage>
</organism>
<evidence type="ECO:0000313" key="3">
    <source>
        <dbReference type="Proteomes" id="UP000799779"/>
    </source>
</evidence>
<protein>
    <submittedName>
        <fullName evidence="2">Uncharacterized protein</fullName>
    </submittedName>
</protein>
<evidence type="ECO:0000256" key="1">
    <source>
        <dbReference type="SAM" id="MobiDB-lite"/>
    </source>
</evidence>
<keyword evidence="3" id="KW-1185">Reference proteome</keyword>
<feature type="region of interest" description="Disordered" evidence="1">
    <location>
        <begin position="1"/>
        <end position="40"/>
    </location>
</feature>
<accession>A0A6A5WYZ6</accession>
<name>A0A6A5WYZ6_9PLEO</name>
<gene>
    <name evidence="2" type="ORF">P154DRAFT_182279</name>
</gene>
<dbReference type="Proteomes" id="UP000799779">
    <property type="component" value="Unassembled WGS sequence"/>
</dbReference>
<evidence type="ECO:0000313" key="2">
    <source>
        <dbReference type="EMBL" id="KAF2007073.1"/>
    </source>
</evidence>
<dbReference type="AlphaFoldDB" id="A0A6A5WYZ6"/>